<comment type="function">
    <text evidence="4">Putative oxidoreductase.</text>
</comment>
<accession>A0A6A6WUM1</accession>
<keyword evidence="3" id="KW-0560">Oxidoreductase</keyword>
<evidence type="ECO:0000256" key="1">
    <source>
        <dbReference type="ARBA" id="ARBA00006484"/>
    </source>
</evidence>
<evidence type="ECO:0000256" key="2">
    <source>
        <dbReference type="ARBA" id="ARBA00022857"/>
    </source>
</evidence>
<evidence type="ECO:0000256" key="4">
    <source>
        <dbReference type="ARBA" id="ARBA00037096"/>
    </source>
</evidence>
<proteinExistence type="inferred from homology"/>
<dbReference type="PRINTS" id="PR00081">
    <property type="entry name" value="GDHRDH"/>
</dbReference>
<dbReference type="InterPro" id="IPR002347">
    <property type="entry name" value="SDR_fam"/>
</dbReference>
<dbReference type="GO" id="GO:0016491">
    <property type="term" value="F:oxidoreductase activity"/>
    <property type="evidence" value="ECO:0007669"/>
    <property type="project" value="UniProtKB-KW"/>
</dbReference>
<dbReference type="PANTHER" id="PTHR44196:SF1">
    <property type="entry name" value="DEHYDROGENASE_REDUCTASE SDR FAMILY MEMBER 7B"/>
    <property type="match status" value="1"/>
</dbReference>
<dbReference type="AlphaFoldDB" id="A0A6A6WUM1"/>
<dbReference type="SUPFAM" id="SSF51735">
    <property type="entry name" value="NAD(P)-binding Rossmann-fold domains"/>
    <property type="match status" value="1"/>
</dbReference>
<protein>
    <submittedName>
        <fullName evidence="5">NAD(P)-binding protein</fullName>
    </submittedName>
</protein>
<comment type="similarity">
    <text evidence="1">Belongs to the short-chain dehydrogenases/reductases (SDR) family.</text>
</comment>
<dbReference type="Gene3D" id="3.40.50.720">
    <property type="entry name" value="NAD(P)-binding Rossmann-like Domain"/>
    <property type="match status" value="1"/>
</dbReference>
<name>A0A6A6WUM1_9PLEO</name>
<keyword evidence="6" id="KW-1185">Reference proteome</keyword>
<keyword evidence="2" id="KW-0521">NADP</keyword>
<dbReference type="GO" id="GO:0016020">
    <property type="term" value="C:membrane"/>
    <property type="evidence" value="ECO:0007669"/>
    <property type="project" value="TreeGrafter"/>
</dbReference>
<dbReference type="PROSITE" id="PS00061">
    <property type="entry name" value="ADH_SHORT"/>
    <property type="match status" value="1"/>
</dbReference>
<dbReference type="OrthoDB" id="37659at2759"/>
<gene>
    <name evidence="5" type="ORF">K505DRAFT_411322</name>
</gene>
<dbReference type="InterPro" id="IPR020904">
    <property type="entry name" value="Sc_DH/Rdtase_CS"/>
</dbReference>
<dbReference type="EMBL" id="MU002295">
    <property type="protein sequence ID" value="KAF2787643.1"/>
    <property type="molecule type" value="Genomic_DNA"/>
</dbReference>
<evidence type="ECO:0000256" key="3">
    <source>
        <dbReference type="ARBA" id="ARBA00023002"/>
    </source>
</evidence>
<evidence type="ECO:0000313" key="5">
    <source>
        <dbReference type="EMBL" id="KAF2787643.1"/>
    </source>
</evidence>
<sequence>MSSRINTILIIGGTSGIGEALARRFHGMGKTVIVTGRNKAKLATLEKELHGISTRQFDITDFAALPTHIASLLEAFPQLDSVMINSGIQKSFNLYDPSSITADEIKVEINTNLTAPTLLARLFAPHLLGLASKGTKTTLFVTSSSLGFIPLSFYPTYCSTKAGVHALTLILRQQLSFAPEEAQKNMNIVEIVPPYTDTGLDQDHREATIAMQGGKEKAFPAMPLEEYIGKFFEVLEQVEPDGSLKKELGVGFGQMGADTWRGSFGKIYAQMGLST</sequence>
<dbReference type="Proteomes" id="UP000799757">
    <property type="component" value="Unassembled WGS sequence"/>
</dbReference>
<evidence type="ECO:0000313" key="6">
    <source>
        <dbReference type="Proteomes" id="UP000799757"/>
    </source>
</evidence>
<organism evidence="5 6">
    <name type="scientific">Melanomma pulvis-pyrius CBS 109.77</name>
    <dbReference type="NCBI Taxonomy" id="1314802"/>
    <lineage>
        <taxon>Eukaryota</taxon>
        <taxon>Fungi</taxon>
        <taxon>Dikarya</taxon>
        <taxon>Ascomycota</taxon>
        <taxon>Pezizomycotina</taxon>
        <taxon>Dothideomycetes</taxon>
        <taxon>Pleosporomycetidae</taxon>
        <taxon>Pleosporales</taxon>
        <taxon>Melanommataceae</taxon>
        <taxon>Melanomma</taxon>
    </lineage>
</organism>
<dbReference type="PANTHER" id="PTHR44196">
    <property type="entry name" value="DEHYDROGENASE/REDUCTASE SDR FAMILY MEMBER 7B"/>
    <property type="match status" value="1"/>
</dbReference>
<reference evidence="5" key="1">
    <citation type="journal article" date="2020" name="Stud. Mycol.">
        <title>101 Dothideomycetes genomes: a test case for predicting lifestyles and emergence of pathogens.</title>
        <authorList>
            <person name="Haridas S."/>
            <person name="Albert R."/>
            <person name="Binder M."/>
            <person name="Bloem J."/>
            <person name="Labutti K."/>
            <person name="Salamov A."/>
            <person name="Andreopoulos B."/>
            <person name="Baker S."/>
            <person name="Barry K."/>
            <person name="Bills G."/>
            <person name="Bluhm B."/>
            <person name="Cannon C."/>
            <person name="Castanera R."/>
            <person name="Culley D."/>
            <person name="Daum C."/>
            <person name="Ezra D."/>
            <person name="Gonzalez J."/>
            <person name="Henrissat B."/>
            <person name="Kuo A."/>
            <person name="Liang C."/>
            <person name="Lipzen A."/>
            <person name="Lutzoni F."/>
            <person name="Magnuson J."/>
            <person name="Mondo S."/>
            <person name="Nolan M."/>
            <person name="Ohm R."/>
            <person name="Pangilinan J."/>
            <person name="Park H.-J."/>
            <person name="Ramirez L."/>
            <person name="Alfaro M."/>
            <person name="Sun H."/>
            <person name="Tritt A."/>
            <person name="Yoshinaga Y."/>
            <person name="Zwiers L.-H."/>
            <person name="Turgeon B."/>
            <person name="Goodwin S."/>
            <person name="Spatafora J."/>
            <person name="Crous P."/>
            <person name="Grigoriev I."/>
        </authorList>
    </citation>
    <scope>NUCLEOTIDE SEQUENCE</scope>
    <source>
        <strain evidence="5">CBS 109.77</strain>
    </source>
</reference>
<dbReference type="InterPro" id="IPR036291">
    <property type="entry name" value="NAD(P)-bd_dom_sf"/>
</dbReference>
<dbReference type="Pfam" id="PF00106">
    <property type="entry name" value="adh_short"/>
    <property type="match status" value="1"/>
</dbReference>